<sequence length="628" mass="67806">MSWPKLQRLKRDAVEQDLVFLGLLVFENKLKPTTAPVLDELRGANIRQIMCTGDNVLTAISVGRECGLIPSGMAVYVPRLVRMREAAPGHTHSGGGSGSGSSACAPAEVRAMVVWEDPESATRVLDPYTLEPRAAASPAPEHLVESDAAETPDEMARQQEQYLAWMHSLTSADVGLATSGNYCVAITGEVFRFVMDALPETTVGRALMRGAIYARMSPDEKAELIESLQRIGYCAGFCGDGANDCGALRAADVGISLSEAEASVAAPFTSHSTDIRCVLEAIREGRAALVTSFSCFKFMALYSIIQFTSVSMLYEFGGGLGDLQFLFIDLFIIIPLAVFMGRTPAFDRIVPKRPTANLMSKKVLTSLFGQIVVNAAIQTAVFRLVKRSAGYTPPTRADPADRDTLLVRSFENSALFLASSFQYVIVGCVFSIGPPYRQSNLHNKGFVATCVALVLFTAYLTLRPDGWCTRVFEMVELSSAFRRVIAGCAVANLALCVVGEAWLFPRMAPAVARYGRIVQYLVRRYVLGRRRLQYDQLPAADSATARAPPAAHAGPAHTATGKRLPEGISAGEASPAGSPSGTVGGGGGSDAYDLESARRMPSWDEIGQKTETKPFKRILREMGIPVRY</sequence>
<proteinExistence type="predicted"/>
<dbReference type="Proteomes" id="UP001140087">
    <property type="component" value="Unassembled WGS sequence"/>
</dbReference>
<dbReference type="EMBL" id="JANBUN010000165">
    <property type="protein sequence ID" value="KAJ2806221.1"/>
    <property type="molecule type" value="Genomic_DNA"/>
</dbReference>
<organism evidence="1 2">
    <name type="scientific">Coemansia helicoidea</name>
    <dbReference type="NCBI Taxonomy" id="1286919"/>
    <lineage>
        <taxon>Eukaryota</taxon>
        <taxon>Fungi</taxon>
        <taxon>Fungi incertae sedis</taxon>
        <taxon>Zoopagomycota</taxon>
        <taxon>Kickxellomycotina</taxon>
        <taxon>Kickxellomycetes</taxon>
        <taxon>Kickxellales</taxon>
        <taxon>Kickxellaceae</taxon>
        <taxon>Coemansia</taxon>
    </lineage>
</organism>
<protein>
    <submittedName>
        <fullName evidence="1">Uncharacterized protein</fullName>
    </submittedName>
</protein>
<comment type="caution">
    <text evidence="1">The sequence shown here is derived from an EMBL/GenBank/DDBJ whole genome shotgun (WGS) entry which is preliminary data.</text>
</comment>
<evidence type="ECO:0000313" key="1">
    <source>
        <dbReference type="EMBL" id="KAJ2806221.1"/>
    </source>
</evidence>
<gene>
    <name evidence="1" type="ORF">H4R21_000961</name>
</gene>
<name>A0ACC1LEU9_9FUNG</name>
<evidence type="ECO:0000313" key="2">
    <source>
        <dbReference type="Proteomes" id="UP001140087"/>
    </source>
</evidence>
<reference evidence="1" key="1">
    <citation type="submission" date="2022-07" db="EMBL/GenBank/DDBJ databases">
        <title>Phylogenomic reconstructions and comparative analyses of Kickxellomycotina fungi.</title>
        <authorList>
            <person name="Reynolds N.K."/>
            <person name="Stajich J.E."/>
            <person name="Barry K."/>
            <person name="Grigoriev I.V."/>
            <person name="Crous P."/>
            <person name="Smith M.E."/>
        </authorList>
    </citation>
    <scope>NUCLEOTIDE SEQUENCE</scope>
    <source>
        <strain evidence="1">BCRC 34780</strain>
    </source>
</reference>
<accession>A0ACC1LEU9</accession>
<keyword evidence="2" id="KW-1185">Reference proteome</keyword>